<dbReference type="Proteomes" id="UP000037267">
    <property type="component" value="Unassembled WGS sequence"/>
</dbReference>
<sequence length="257" mass="31308">MAYLRSFILELYPNDINHINNTVVISKSKDEKEIVEIDYDNLYQSRWFTFNNETRCIASLYSRLLPKFKTDNIQRIIIECVEDKLKTTDIRQVDKYIHVQVEFDSYKYFSVSKHERKKMILNVLQRGIYLMANENNWDKQIFQDTYQKIIDLDYQNTYIYKRKRSPNRQYICSIICKHEISYFDIYLEIKNIKEDKVIRKERLVRKDPHELIYSMYLGNLYWKANHKVIYTDEFCKNVWTFLVHGSTVLTHKEDTVR</sequence>
<dbReference type="OrthoDB" id="2425044at2"/>
<evidence type="ECO:0000313" key="1">
    <source>
        <dbReference type="EMBL" id="KNF08183.1"/>
    </source>
</evidence>
<dbReference type="STRING" id="1503.CLPU_9c00790"/>
<accession>A0A0L0W9F0</accession>
<protein>
    <submittedName>
        <fullName evidence="1">Uncharacterized protein</fullName>
    </submittedName>
</protein>
<reference evidence="2" key="1">
    <citation type="submission" date="2015-07" db="EMBL/GenBank/DDBJ databases">
        <title>Draft genome sequence of the purine-degrading Gottschalkia purinilyticum DSM 1384 (formerly Clostridium purinilyticum).</title>
        <authorList>
            <person name="Poehlein A."/>
            <person name="Schiel-Bengelsdorf B."/>
            <person name="Bengelsdorf F.R."/>
            <person name="Daniel R."/>
            <person name="Duerre P."/>
        </authorList>
    </citation>
    <scope>NUCLEOTIDE SEQUENCE [LARGE SCALE GENOMIC DNA]</scope>
    <source>
        <strain evidence="2">DSM 1384</strain>
    </source>
</reference>
<name>A0A0L0W9F0_GOTPU</name>
<dbReference type="RefSeq" id="WP_050355550.1">
    <property type="nucleotide sequence ID" value="NZ_LGSS01000009.1"/>
</dbReference>
<gene>
    <name evidence="1" type="ORF">CLPU_9c00790</name>
</gene>
<comment type="caution">
    <text evidence="1">The sequence shown here is derived from an EMBL/GenBank/DDBJ whole genome shotgun (WGS) entry which is preliminary data.</text>
</comment>
<keyword evidence="2" id="KW-1185">Reference proteome</keyword>
<organism evidence="1 2">
    <name type="scientific">Gottschalkia purinilytica</name>
    <name type="common">Clostridium purinilyticum</name>
    <dbReference type="NCBI Taxonomy" id="1503"/>
    <lineage>
        <taxon>Bacteria</taxon>
        <taxon>Bacillati</taxon>
        <taxon>Bacillota</taxon>
        <taxon>Tissierellia</taxon>
        <taxon>Tissierellales</taxon>
        <taxon>Gottschalkiaceae</taxon>
        <taxon>Gottschalkia</taxon>
    </lineage>
</organism>
<dbReference type="EMBL" id="LGSS01000009">
    <property type="protein sequence ID" value="KNF08183.1"/>
    <property type="molecule type" value="Genomic_DNA"/>
</dbReference>
<dbReference type="AlphaFoldDB" id="A0A0L0W9F0"/>
<evidence type="ECO:0000313" key="2">
    <source>
        <dbReference type="Proteomes" id="UP000037267"/>
    </source>
</evidence>
<proteinExistence type="predicted"/>